<gene>
    <name evidence="4" type="ordered locus">Intca_1275</name>
</gene>
<feature type="domain" description="Peptidoglycan binding-like" evidence="2">
    <location>
        <begin position="297"/>
        <end position="347"/>
    </location>
</feature>
<dbReference type="EMBL" id="CP002343">
    <property type="protein sequence ID" value="ADU47793.1"/>
    <property type="molecule type" value="Genomic_DNA"/>
</dbReference>
<evidence type="ECO:0000313" key="4">
    <source>
        <dbReference type="EMBL" id="ADU47793.1"/>
    </source>
</evidence>
<dbReference type="InterPro" id="IPR036365">
    <property type="entry name" value="PGBD-like_sf"/>
</dbReference>
<evidence type="ECO:0000313" key="5">
    <source>
        <dbReference type="Proteomes" id="UP000008914"/>
    </source>
</evidence>
<dbReference type="InterPro" id="IPR058593">
    <property type="entry name" value="ARB_07466-like_C"/>
</dbReference>
<dbReference type="KEGG" id="ica:Intca_1275"/>
<feature type="domain" description="Peptidoglycan binding-like" evidence="2">
    <location>
        <begin position="554"/>
        <end position="604"/>
    </location>
</feature>
<accession>E6SFP8</accession>
<feature type="domain" description="Peptidoglycan binding-like" evidence="2">
    <location>
        <begin position="226"/>
        <end position="276"/>
    </location>
</feature>
<name>E6SFP8_INTC7</name>
<dbReference type="SUPFAM" id="SSF47090">
    <property type="entry name" value="PGBD-like"/>
    <property type="match status" value="6"/>
</dbReference>
<reference evidence="4 5" key="1">
    <citation type="journal article" date="2010" name="Stand. Genomic Sci.">
        <title>Complete genome sequence of Intrasporangium calvum type strain (7 KIP).</title>
        <authorList>
            <person name="Del Rio T.G."/>
            <person name="Chertkov O."/>
            <person name="Yasawong M."/>
            <person name="Lucas S."/>
            <person name="Deshpande S."/>
            <person name="Cheng J.F."/>
            <person name="Detter C."/>
            <person name="Tapia R."/>
            <person name="Han C."/>
            <person name="Goodwin L."/>
            <person name="Pitluck S."/>
            <person name="Liolios K."/>
            <person name="Ivanova N."/>
            <person name="Mavromatis K."/>
            <person name="Pati A."/>
            <person name="Chen A."/>
            <person name="Palaniappan K."/>
            <person name="Land M."/>
            <person name="Hauser L."/>
            <person name="Chang Y.J."/>
            <person name="Jeffries C.D."/>
            <person name="Rohde M."/>
            <person name="Pukall R."/>
            <person name="Sikorski J."/>
            <person name="Goker M."/>
            <person name="Woyke T."/>
            <person name="Bristow J."/>
            <person name="Eisen J.A."/>
            <person name="Markowitz V."/>
            <person name="Hugenholtz P."/>
            <person name="Kyrpides N.C."/>
            <person name="Klenk H.P."/>
            <person name="Lapidus A."/>
        </authorList>
    </citation>
    <scope>NUCLEOTIDE SEQUENCE [LARGE SCALE GENOMIC DNA]</scope>
    <source>
        <strain evidence="5">ATCC 23552 / DSM 43043 / JCM 3097 / NBRC 12989 / 7 KIP</strain>
    </source>
</reference>
<dbReference type="eggNOG" id="COG3409">
    <property type="taxonomic scope" value="Bacteria"/>
</dbReference>
<evidence type="ECO:0000259" key="3">
    <source>
        <dbReference type="Pfam" id="PF26571"/>
    </source>
</evidence>
<keyword evidence="5" id="KW-1185">Reference proteome</keyword>
<evidence type="ECO:0000259" key="2">
    <source>
        <dbReference type="Pfam" id="PF01471"/>
    </source>
</evidence>
<dbReference type="RefSeq" id="WP_013492109.1">
    <property type="nucleotide sequence ID" value="NC_014830.1"/>
</dbReference>
<dbReference type="OrthoDB" id="5181100at2"/>
<feature type="domain" description="ARB-07466-like C-terminal" evidence="3">
    <location>
        <begin position="62"/>
        <end position="174"/>
    </location>
</feature>
<dbReference type="Gene3D" id="1.10.101.10">
    <property type="entry name" value="PGBD-like superfamily/PGBD"/>
    <property type="match status" value="6"/>
</dbReference>
<dbReference type="InterPro" id="IPR036366">
    <property type="entry name" value="PGBDSf"/>
</dbReference>
<keyword evidence="1" id="KW-0732">Signal</keyword>
<dbReference type="Proteomes" id="UP000008914">
    <property type="component" value="Chromosome"/>
</dbReference>
<organism evidence="4 5">
    <name type="scientific">Intrasporangium calvum (strain ATCC 23552 / DSM 43043 / JCM 3097 / NBRC 12989 / NCIMB 10167 / NRRL B-3866 / 7 KIP)</name>
    <dbReference type="NCBI Taxonomy" id="710696"/>
    <lineage>
        <taxon>Bacteria</taxon>
        <taxon>Bacillati</taxon>
        <taxon>Actinomycetota</taxon>
        <taxon>Actinomycetes</taxon>
        <taxon>Micrococcales</taxon>
        <taxon>Intrasporangiaceae</taxon>
        <taxon>Intrasporangium</taxon>
    </lineage>
</organism>
<feature type="domain" description="Peptidoglycan binding-like" evidence="2">
    <location>
        <begin position="376"/>
        <end position="425"/>
    </location>
</feature>
<dbReference type="InterPro" id="IPR002477">
    <property type="entry name" value="Peptidoglycan-bd-like"/>
</dbReference>
<dbReference type="STRING" id="710696.Intca_1275"/>
<feature type="domain" description="Peptidoglycan binding-like" evidence="2">
    <location>
        <begin position="638"/>
        <end position="672"/>
    </location>
</feature>
<protein>
    <submittedName>
        <fullName evidence="4">Peptidoglycan-binding domain 1 protein</fullName>
    </submittedName>
</protein>
<dbReference type="HOGENOM" id="CLU_446745_0_0_11"/>
<dbReference type="AlphaFoldDB" id="E6SFP8"/>
<dbReference type="Pfam" id="PF26571">
    <property type="entry name" value="VldE"/>
    <property type="match status" value="1"/>
</dbReference>
<proteinExistence type="predicted"/>
<sequence>MALGRHPLALALAAPLLVVPNVVQVATVAHASTPPAPPTRTLPKALDVYVPYQGQTVCDPVARPGVLAFAKLMTSHYQMGSTSLIGRTCSSDTSEHYDGRAWDWMLDVDDSEESAVARSVLSWLTKADADGVPGAMARRFGIMYIIYDHKMWRSYAPERGWAAYYGSNPHTDHIHFSFNYNGAAARTSWWTGVAATTVLTSLPSSGTTTTVTVPSTPTVLSFGMQSEAVRQLQVRLGNLPTTGYYGAMTRDRVTEYQRFAGLPQTGVADLRTQEILAKRGWRTVSAAFPTLSYGMTSSAVRTLQTKLGSLPTTGYFGSLTKDRVLAYQKFVGLPQTGTADPVTQYRLWVRGWAAPATSGGGTATTYPTLSIGTTSAAVKNLQAELGNLPTTGYFGSMTQARVTEYQKAVGLPATGIADQTTQELLYTKGWPTTYPTLSVGMTSTAVQNLQARLGNLPTTGYFGSMTRARVIEYQRFVGLATTGVADNRTQQLLYTRGWSVVAPASTTVQQEGAVMTAFTTSSPTSTAGPAVSTVSTATTFTPFKDVVLAMGSRGAAVRTLQRALGGVAVDGVFGSLTRDKVAALQRSLALPQTGVVTPEVWEVLESREFPFAAHRTTVLRLGDTGPQVSAVQRVLGVRPTGVFDERTRAAVKEAQARAGLASTGVVASRTWSLFDRLSA</sequence>
<evidence type="ECO:0000256" key="1">
    <source>
        <dbReference type="SAM" id="SignalP"/>
    </source>
</evidence>
<dbReference type="Pfam" id="PF01471">
    <property type="entry name" value="PG_binding_1"/>
    <property type="match status" value="6"/>
</dbReference>
<feature type="chain" id="PRO_5003211094" evidence="1">
    <location>
        <begin position="32"/>
        <end position="679"/>
    </location>
</feature>
<feature type="signal peptide" evidence="1">
    <location>
        <begin position="1"/>
        <end position="31"/>
    </location>
</feature>
<feature type="domain" description="Peptidoglycan binding-like" evidence="2">
    <location>
        <begin position="444"/>
        <end position="493"/>
    </location>
</feature>